<keyword evidence="15" id="KW-1185">Reference proteome</keyword>
<dbReference type="NCBIfam" id="NF045515">
    <property type="entry name" value="Glp_gephyrin"/>
    <property type="match status" value="1"/>
</dbReference>
<dbReference type="InterPro" id="IPR036425">
    <property type="entry name" value="MoaB/Mog-like_dom_sf"/>
</dbReference>
<comment type="pathway">
    <text evidence="3 11">Cofactor biosynthesis; molybdopterin biosynthesis.</text>
</comment>
<dbReference type="FunFam" id="3.40.980.10:FF:000004">
    <property type="entry name" value="Molybdopterin molybdenumtransferase"/>
    <property type="match status" value="1"/>
</dbReference>
<dbReference type="Proteomes" id="UP000321832">
    <property type="component" value="Unassembled WGS sequence"/>
</dbReference>
<feature type="domain" description="MoaB/Mog" evidence="13">
    <location>
        <begin position="357"/>
        <end position="504"/>
    </location>
</feature>
<comment type="catalytic activity">
    <reaction evidence="10">
        <text>adenylyl-molybdopterin + molybdate = Mo-molybdopterin + AMP + H(+)</text>
        <dbReference type="Rhea" id="RHEA:35047"/>
        <dbReference type="ChEBI" id="CHEBI:15378"/>
        <dbReference type="ChEBI" id="CHEBI:36264"/>
        <dbReference type="ChEBI" id="CHEBI:62727"/>
        <dbReference type="ChEBI" id="CHEBI:71302"/>
        <dbReference type="ChEBI" id="CHEBI:456215"/>
        <dbReference type="EC" id="2.10.1.1"/>
    </reaction>
</comment>
<dbReference type="InterPro" id="IPR008284">
    <property type="entry name" value="MoCF_biosynth_CS"/>
</dbReference>
<dbReference type="InterPro" id="IPR036688">
    <property type="entry name" value="MoeA_C_domain_IV_sf"/>
</dbReference>
<dbReference type="PANTHER" id="PTHR10192">
    <property type="entry name" value="MOLYBDOPTERIN BIOSYNTHESIS PROTEIN"/>
    <property type="match status" value="1"/>
</dbReference>
<dbReference type="GO" id="GO:0005525">
    <property type="term" value="F:GTP binding"/>
    <property type="evidence" value="ECO:0007669"/>
    <property type="project" value="InterPro"/>
</dbReference>
<dbReference type="Pfam" id="PF00994">
    <property type="entry name" value="MoCF_biosynth"/>
    <property type="match status" value="1"/>
</dbReference>
<evidence type="ECO:0000256" key="12">
    <source>
        <dbReference type="SAM" id="MobiDB-lite"/>
    </source>
</evidence>
<organism evidence="14 15">
    <name type="scientific">Piscinibacter aquaticus</name>
    <dbReference type="NCBI Taxonomy" id="392597"/>
    <lineage>
        <taxon>Bacteria</taxon>
        <taxon>Pseudomonadati</taxon>
        <taxon>Pseudomonadota</taxon>
        <taxon>Betaproteobacteria</taxon>
        <taxon>Burkholderiales</taxon>
        <taxon>Sphaerotilaceae</taxon>
        <taxon>Piscinibacter</taxon>
    </lineage>
</organism>
<comment type="caution">
    <text evidence="14">The sequence shown here is derived from an EMBL/GenBank/DDBJ whole genome shotgun (WGS) entry which is preliminary data.</text>
</comment>
<evidence type="ECO:0000259" key="13">
    <source>
        <dbReference type="SMART" id="SM00852"/>
    </source>
</evidence>
<dbReference type="SUPFAM" id="SSF63867">
    <property type="entry name" value="MoeA C-terminal domain-like"/>
    <property type="match status" value="1"/>
</dbReference>
<dbReference type="GO" id="GO:0006777">
    <property type="term" value="P:Mo-molybdopterin cofactor biosynthetic process"/>
    <property type="evidence" value="ECO:0007669"/>
    <property type="project" value="UniProtKB-UniRule"/>
</dbReference>
<evidence type="ECO:0000313" key="15">
    <source>
        <dbReference type="Proteomes" id="UP000321832"/>
    </source>
</evidence>
<dbReference type="EC" id="2.10.1.1" evidence="11"/>
<comment type="similarity">
    <text evidence="4 11">Belongs to the MoeA family.</text>
</comment>
<name>A0A5C6U2L7_9BURK</name>
<dbReference type="CDD" id="cd00887">
    <property type="entry name" value="MoeA"/>
    <property type="match status" value="1"/>
</dbReference>
<keyword evidence="9 11" id="KW-0501">Molybdenum cofactor biosynthesis</keyword>
<dbReference type="NCBIfam" id="NF011060">
    <property type="entry name" value="PRK14491.1"/>
    <property type="match status" value="1"/>
</dbReference>
<dbReference type="SUPFAM" id="SSF53218">
    <property type="entry name" value="Molybdenum cofactor biosynthesis proteins"/>
    <property type="match status" value="1"/>
</dbReference>
<feature type="region of interest" description="Disordered" evidence="12">
    <location>
        <begin position="607"/>
        <end position="673"/>
    </location>
</feature>
<dbReference type="CDD" id="cd03116">
    <property type="entry name" value="MobB"/>
    <property type="match status" value="1"/>
</dbReference>
<evidence type="ECO:0000256" key="4">
    <source>
        <dbReference type="ARBA" id="ARBA00010763"/>
    </source>
</evidence>
<evidence type="ECO:0000256" key="7">
    <source>
        <dbReference type="ARBA" id="ARBA00022723"/>
    </source>
</evidence>
<evidence type="ECO:0000256" key="8">
    <source>
        <dbReference type="ARBA" id="ARBA00022842"/>
    </source>
</evidence>
<evidence type="ECO:0000256" key="5">
    <source>
        <dbReference type="ARBA" id="ARBA00022505"/>
    </source>
</evidence>
<dbReference type="AlphaFoldDB" id="A0A5C6U2L7"/>
<dbReference type="UniPathway" id="UPA00344"/>
<accession>A0A5C6U2L7</accession>
<dbReference type="InterPro" id="IPR038987">
    <property type="entry name" value="MoeA-like"/>
</dbReference>
<dbReference type="Pfam" id="PF03453">
    <property type="entry name" value="MoeA_N"/>
    <property type="match status" value="1"/>
</dbReference>
<comment type="function">
    <text evidence="2 11">Catalyzes the insertion of molybdate into adenylated molybdopterin with the concomitant release of AMP.</text>
</comment>
<dbReference type="InterPro" id="IPR001453">
    <property type="entry name" value="MoaB/Mog_dom"/>
</dbReference>
<proteinExistence type="inferred from homology"/>
<evidence type="ECO:0000256" key="1">
    <source>
        <dbReference type="ARBA" id="ARBA00001946"/>
    </source>
</evidence>
<sequence>MKVIGFCGYSGSGKTTLVEQLVSRFRLAGQRVSVVKHAHHEFDIDHPGKDSYRHREAGAFEVLIASDRRLAKIREYELRADPTVHQLLSELYEVDWVLVEGFKHADVLKIEIWRAETGKPVQYPNDPYVVAIATDSADRLPQPTGLPLLDLNDPDAVTAFLLADPARYEYRSPSTTPSPRPPMLTLDEALARLLSAIRPLAETESVSTFDALGRVLVEGVCSGLDVPPQDNTSMDGYALRCADVPAAGTLLTVAQRIPAGHVGQPLQPGTAARIFTGAQVPPGADAVVMQEQCEAQGEQVRIGVVPQTGQWIRRRGEDVQRGAEVLARGARLTPQALGLAASVGAATLAVSRRPRVALFSTGDELVMPGQIAPDQMPPGAIYNSNRFTLRGLVQALGCECNDLGIVPDRLDATRDALRRAAQGNDLIVTSGGVSVGEEDHLRPAVQAEGRLDLWQIAIKPGKPLAFGEVRRADGSHASWFMGLPGNPVSSYVTFLLAVRPVLLALQGADTAMPRAIEMRADFDWPRPDRRREFLRVRRNATGGLDLFPNQSSGVLTSAVWGDGLVDNPSGQAIAKGIASPSCPLQNCCHEDPGALFRLHPRGARCGRDARTARGQQRGRRARCADRPRRSPRHRAGPRPGAAQRAEPEPVRGVGGAVRGCRTGLLPAGDRRLR</sequence>
<dbReference type="InterPro" id="IPR004435">
    <property type="entry name" value="MobB_dom"/>
</dbReference>
<evidence type="ECO:0000256" key="9">
    <source>
        <dbReference type="ARBA" id="ARBA00023150"/>
    </source>
</evidence>
<dbReference type="PANTHER" id="PTHR10192:SF5">
    <property type="entry name" value="GEPHYRIN"/>
    <property type="match status" value="1"/>
</dbReference>
<dbReference type="GO" id="GO:0061599">
    <property type="term" value="F:molybdopterin molybdotransferase activity"/>
    <property type="evidence" value="ECO:0007669"/>
    <property type="project" value="UniProtKB-UniRule"/>
</dbReference>
<evidence type="ECO:0000313" key="14">
    <source>
        <dbReference type="EMBL" id="TXC65945.1"/>
    </source>
</evidence>
<dbReference type="Gene3D" id="3.40.980.10">
    <property type="entry name" value="MoaB/Mog-like domain"/>
    <property type="match status" value="1"/>
</dbReference>
<evidence type="ECO:0000256" key="10">
    <source>
        <dbReference type="ARBA" id="ARBA00047317"/>
    </source>
</evidence>
<dbReference type="Pfam" id="PF03454">
    <property type="entry name" value="MoeA_C"/>
    <property type="match status" value="1"/>
</dbReference>
<keyword evidence="8 11" id="KW-0460">Magnesium</keyword>
<dbReference type="SUPFAM" id="SSF63882">
    <property type="entry name" value="MoeA N-terminal region -like"/>
    <property type="match status" value="1"/>
</dbReference>
<comment type="cofactor">
    <cofactor evidence="1 11">
        <name>Mg(2+)</name>
        <dbReference type="ChEBI" id="CHEBI:18420"/>
    </cofactor>
</comment>
<dbReference type="PROSITE" id="PS01079">
    <property type="entry name" value="MOCF_BIOSYNTHESIS_2"/>
    <property type="match status" value="1"/>
</dbReference>
<dbReference type="Gene3D" id="2.170.190.11">
    <property type="entry name" value="Molybdopterin biosynthesis moea protein, domain 3"/>
    <property type="match status" value="1"/>
</dbReference>
<dbReference type="InterPro" id="IPR005110">
    <property type="entry name" value="MoeA_linker/N"/>
</dbReference>
<dbReference type="GO" id="GO:0005829">
    <property type="term" value="C:cytosol"/>
    <property type="evidence" value="ECO:0007669"/>
    <property type="project" value="TreeGrafter"/>
</dbReference>
<keyword evidence="5 11" id="KW-0500">Molybdenum</keyword>
<reference evidence="14 15" key="1">
    <citation type="submission" date="2019-08" db="EMBL/GenBank/DDBJ databases">
        <authorList>
            <person name="Khan S.A."/>
            <person name="Jeon C.O."/>
            <person name="Jeong S.E."/>
        </authorList>
    </citation>
    <scope>NUCLEOTIDE SEQUENCE [LARGE SCALE GENOMIC DNA]</scope>
    <source>
        <strain evidence="15">IMCC1728</strain>
    </source>
</reference>
<protein>
    <recommendedName>
        <fullName evidence="11">Molybdopterin molybdenumtransferase</fullName>
        <ecNumber evidence="11">2.10.1.1</ecNumber>
    </recommendedName>
</protein>
<dbReference type="InterPro" id="IPR005111">
    <property type="entry name" value="MoeA_C_domain_IV"/>
</dbReference>
<gene>
    <name evidence="14" type="ORF">FSC37_08270</name>
</gene>
<keyword evidence="6 11" id="KW-0808">Transferase</keyword>
<evidence type="ECO:0000256" key="11">
    <source>
        <dbReference type="RuleBase" id="RU365090"/>
    </source>
</evidence>
<dbReference type="Gene3D" id="3.90.105.10">
    <property type="entry name" value="Molybdopterin biosynthesis moea protein, domain 2"/>
    <property type="match status" value="1"/>
</dbReference>
<dbReference type="EMBL" id="VOPW01000001">
    <property type="protein sequence ID" value="TXC65945.1"/>
    <property type="molecule type" value="Genomic_DNA"/>
</dbReference>
<dbReference type="Pfam" id="PF03205">
    <property type="entry name" value="MobB"/>
    <property type="match status" value="1"/>
</dbReference>
<dbReference type="GO" id="GO:0046872">
    <property type="term" value="F:metal ion binding"/>
    <property type="evidence" value="ECO:0007669"/>
    <property type="project" value="UniProtKB-UniRule"/>
</dbReference>
<dbReference type="InterPro" id="IPR036135">
    <property type="entry name" value="MoeA_linker/N_sf"/>
</dbReference>
<dbReference type="InterPro" id="IPR027417">
    <property type="entry name" value="P-loop_NTPase"/>
</dbReference>
<evidence type="ECO:0000256" key="3">
    <source>
        <dbReference type="ARBA" id="ARBA00005046"/>
    </source>
</evidence>
<evidence type="ECO:0000256" key="2">
    <source>
        <dbReference type="ARBA" id="ARBA00002901"/>
    </source>
</evidence>
<dbReference type="SUPFAM" id="SSF52540">
    <property type="entry name" value="P-loop containing nucleoside triphosphate hydrolases"/>
    <property type="match status" value="1"/>
</dbReference>
<evidence type="ECO:0000256" key="6">
    <source>
        <dbReference type="ARBA" id="ARBA00022679"/>
    </source>
</evidence>
<dbReference type="SMART" id="SM00852">
    <property type="entry name" value="MoCF_biosynth"/>
    <property type="match status" value="1"/>
</dbReference>
<keyword evidence="7 11" id="KW-0479">Metal-binding</keyword>
<dbReference type="Gene3D" id="2.40.340.10">
    <property type="entry name" value="MoeA, C-terminal, domain IV"/>
    <property type="match status" value="1"/>
</dbReference>
<dbReference type="NCBIfam" id="TIGR00176">
    <property type="entry name" value="mobB"/>
    <property type="match status" value="1"/>
</dbReference>
<dbReference type="Gene3D" id="3.40.50.300">
    <property type="entry name" value="P-loop containing nucleotide triphosphate hydrolases"/>
    <property type="match status" value="1"/>
</dbReference>